<dbReference type="InterPro" id="IPR003265">
    <property type="entry name" value="HhH-GPD_domain"/>
</dbReference>
<name>A0A516IQT7_9SPHN</name>
<dbReference type="Pfam" id="PF14815">
    <property type="entry name" value="NUDIX_4"/>
    <property type="match status" value="1"/>
</dbReference>
<dbReference type="GO" id="GO:0006298">
    <property type="term" value="P:mismatch repair"/>
    <property type="evidence" value="ECO:0007669"/>
    <property type="project" value="TreeGrafter"/>
</dbReference>
<feature type="domain" description="HhH-GPD" evidence="15">
    <location>
        <begin position="52"/>
        <end position="199"/>
    </location>
</feature>
<evidence type="ECO:0000256" key="14">
    <source>
        <dbReference type="RuleBase" id="RU365096"/>
    </source>
</evidence>
<evidence type="ECO:0000256" key="5">
    <source>
        <dbReference type="ARBA" id="ARBA00022023"/>
    </source>
</evidence>
<dbReference type="InterPro" id="IPR015797">
    <property type="entry name" value="NUDIX_hydrolase-like_dom_sf"/>
</dbReference>
<dbReference type="CDD" id="cd00056">
    <property type="entry name" value="ENDO3c"/>
    <property type="match status" value="1"/>
</dbReference>
<dbReference type="SMART" id="SM00478">
    <property type="entry name" value="ENDO3c"/>
    <property type="match status" value="1"/>
</dbReference>
<dbReference type="OrthoDB" id="9802365at2"/>
<dbReference type="InterPro" id="IPR011257">
    <property type="entry name" value="DNA_glycosylase"/>
</dbReference>
<keyword evidence="8 14" id="KW-0227">DNA damage</keyword>
<dbReference type="InterPro" id="IPR023170">
    <property type="entry name" value="HhH_base_excis_C"/>
</dbReference>
<proteinExistence type="inferred from homology"/>
<reference evidence="16 17" key="1">
    <citation type="submission" date="2019-07" db="EMBL/GenBank/DDBJ databases">
        <title>Sphingomonas AE3 Genome sequencing and assembly.</title>
        <authorList>
            <person name="Kim H."/>
        </authorList>
    </citation>
    <scope>NUCLEOTIDE SEQUENCE [LARGE SCALE GENOMIC DNA]</scope>
    <source>
        <strain evidence="16 17">AE3</strain>
    </source>
</reference>
<evidence type="ECO:0000256" key="8">
    <source>
        <dbReference type="ARBA" id="ARBA00022763"/>
    </source>
</evidence>
<comment type="cofactor">
    <cofactor evidence="14">
        <name>[4Fe-4S] cluster</name>
        <dbReference type="ChEBI" id="CHEBI:49883"/>
    </cofactor>
    <text evidence="14">Binds 1 [4Fe-4S] cluster.</text>
</comment>
<dbReference type="Gene3D" id="3.90.79.10">
    <property type="entry name" value="Nucleoside Triphosphate Pyrophosphohydrolase"/>
    <property type="match status" value="1"/>
</dbReference>
<dbReference type="EC" id="3.2.2.31" evidence="4 14"/>
<evidence type="ECO:0000256" key="4">
    <source>
        <dbReference type="ARBA" id="ARBA00012045"/>
    </source>
</evidence>
<comment type="catalytic activity">
    <reaction evidence="1 14">
        <text>Hydrolyzes free adenine bases from 7,8-dihydro-8-oxoguanine:adenine mismatched double-stranded DNA, leaving an apurinic site.</text>
        <dbReference type="EC" id="3.2.2.31"/>
    </reaction>
</comment>
<organism evidence="16 17">
    <name type="scientific">Sphingomonas xanthus</name>
    <dbReference type="NCBI Taxonomy" id="2594473"/>
    <lineage>
        <taxon>Bacteria</taxon>
        <taxon>Pseudomonadati</taxon>
        <taxon>Pseudomonadota</taxon>
        <taxon>Alphaproteobacteria</taxon>
        <taxon>Sphingomonadales</taxon>
        <taxon>Sphingomonadaceae</taxon>
        <taxon>Sphingomonas</taxon>
    </lineage>
</organism>
<dbReference type="KEGG" id="sxa:FMM02_04355"/>
<dbReference type="GO" id="GO:0006284">
    <property type="term" value="P:base-excision repair"/>
    <property type="evidence" value="ECO:0007669"/>
    <property type="project" value="UniProtKB-UniRule"/>
</dbReference>
<evidence type="ECO:0000256" key="3">
    <source>
        <dbReference type="ARBA" id="ARBA00008343"/>
    </source>
</evidence>
<evidence type="ECO:0000256" key="7">
    <source>
        <dbReference type="ARBA" id="ARBA00022723"/>
    </source>
</evidence>
<keyword evidence="6" id="KW-0004">4Fe-4S</keyword>
<dbReference type="SUPFAM" id="SSF55811">
    <property type="entry name" value="Nudix"/>
    <property type="match status" value="1"/>
</dbReference>
<dbReference type="InterPro" id="IPR044298">
    <property type="entry name" value="MIG/MutY"/>
</dbReference>
<dbReference type="GO" id="GO:0000701">
    <property type="term" value="F:purine-specific mismatch base pair DNA N-glycosylase activity"/>
    <property type="evidence" value="ECO:0007669"/>
    <property type="project" value="UniProtKB-EC"/>
</dbReference>
<dbReference type="AlphaFoldDB" id="A0A516IQT7"/>
<dbReference type="Proteomes" id="UP000321857">
    <property type="component" value="Chromosome"/>
</dbReference>
<dbReference type="Pfam" id="PF00730">
    <property type="entry name" value="HhH-GPD"/>
    <property type="match status" value="1"/>
</dbReference>
<comment type="similarity">
    <text evidence="3 14">Belongs to the Nth/MutY family.</text>
</comment>
<dbReference type="CDD" id="cd03431">
    <property type="entry name" value="NUDIX_DNA_Glycosylase_C-MutY"/>
    <property type="match status" value="1"/>
</dbReference>
<evidence type="ECO:0000313" key="16">
    <source>
        <dbReference type="EMBL" id="QDP19262.1"/>
    </source>
</evidence>
<evidence type="ECO:0000256" key="6">
    <source>
        <dbReference type="ARBA" id="ARBA00022485"/>
    </source>
</evidence>
<keyword evidence="17" id="KW-1185">Reference proteome</keyword>
<evidence type="ECO:0000256" key="1">
    <source>
        <dbReference type="ARBA" id="ARBA00000843"/>
    </source>
</evidence>
<dbReference type="EMBL" id="CP041659">
    <property type="protein sequence ID" value="QDP19262.1"/>
    <property type="molecule type" value="Genomic_DNA"/>
</dbReference>
<evidence type="ECO:0000256" key="11">
    <source>
        <dbReference type="ARBA" id="ARBA00023014"/>
    </source>
</evidence>
<comment type="function">
    <text evidence="2">Adenine glycosylase active on G-A mispairs. MutY also corrects error-prone DNA synthesis past GO lesions which are due to the oxidatively damaged form of guanine: 7,8-dihydro-8-oxoguanine (8-oxo-dGTP).</text>
</comment>
<evidence type="ECO:0000256" key="9">
    <source>
        <dbReference type="ARBA" id="ARBA00022801"/>
    </source>
</evidence>
<dbReference type="GO" id="GO:0051539">
    <property type="term" value="F:4 iron, 4 sulfur cluster binding"/>
    <property type="evidence" value="ECO:0007669"/>
    <property type="project" value="UniProtKB-UniRule"/>
</dbReference>
<dbReference type="GO" id="GO:0032357">
    <property type="term" value="F:oxidized purine DNA binding"/>
    <property type="evidence" value="ECO:0007669"/>
    <property type="project" value="TreeGrafter"/>
</dbReference>
<dbReference type="InterPro" id="IPR004035">
    <property type="entry name" value="Endouclease-III_FeS-bd_BS"/>
</dbReference>
<dbReference type="Gene3D" id="1.10.1670.10">
    <property type="entry name" value="Helix-hairpin-Helix base-excision DNA repair enzymes (C-terminal)"/>
    <property type="match status" value="1"/>
</dbReference>
<dbReference type="GO" id="GO:0046872">
    <property type="term" value="F:metal ion binding"/>
    <property type="evidence" value="ECO:0007669"/>
    <property type="project" value="UniProtKB-UniRule"/>
</dbReference>
<keyword evidence="10 14" id="KW-0408">Iron</keyword>
<evidence type="ECO:0000259" key="15">
    <source>
        <dbReference type="SMART" id="SM00478"/>
    </source>
</evidence>
<evidence type="ECO:0000256" key="2">
    <source>
        <dbReference type="ARBA" id="ARBA00002933"/>
    </source>
</evidence>
<dbReference type="Gene3D" id="1.10.340.30">
    <property type="entry name" value="Hypothetical protein, domain 2"/>
    <property type="match status" value="1"/>
</dbReference>
<dbReference type="GO" id="GO:0035485">
    <property type="term" value="F:adenine/guanine mispair binding"/>
    <property type="evidence" value="ECO:0007669"/>
    <property type="project" value="TreeGrafter"/>
</dbReference>
<sequence>MPASAASQLVDPRGATGRLLAHYDAHARPLPWRSPPGSPPPHPYLVWLSEVMLQQTTVASVEPRFHRFVARWPTLQSLAEAPEEQIFAEWAGLGYYARARNLIACARQVAERGGFPTHEAELRKLPGLGAYTAAAIAAIAFGRRAVVIDTNVARVIARLHALDRPLAALGPDIRRLADSLTPDDRPGDFAQAMMDLGATLCRPRSPGCAACPLSADCRAFARGEPQRFPAPAPKRAPRQRFGTAWWIERAGSVWLVRRPKHGLLGGMAALPGTEWGEQGPPGGSGPVIRHAFTHFALDLRVATASEPVGEGWWQPVARLGEAGLPTLYMKAAEAILAGRIRDAA</sequence>
<dbReference type="InterPro" id="IPR029119">
    <property type="entry name" value="MutY_C"/>
</dbReference>
<dbReference type="PANTHER" id="PTHR42944">
    <property type="entry name" value="ADENINE DNA GLYCOSYLASE"/>
    <property type="match status" value="1"/>
</dbReference>
<protein>
    <recommendedName>
        <fullName evidence="5 14">Adenine DNA glycosylase</fullName>
        <ecNumber evidence="4 14">3.2.2.31</ecNumber>
    </recommendedName>
</protein>
<dbReference type="PROSITE" id="PS00764">
    <property type="entry name" value="ENDONUCLEASE_III_1"/>
    <property type="match status" value="1"/>
</dbReference>
<keyword evidence="13 14" id="KW-0326">Glycosidase</keyword>
<dbReference type="RefSeq" id="WP_147493716.1">
    <property type="nucleotide sequence ID" value="NZ_CP041659.1"/>
</dbReference>
<evidence type="ECO:0000256" key="10">
    <source>
        <dbReference type="ARBA" id="ARBA00023004"/>
    </source>
</evidence>
<evidence type="ECO:0000256" key="12">
    <source>
        <dbReference type="ARBA" id="ARBA00023204"/>
    </source>
</evidence>
<accession>A0A516IQT7</accession>
<evidence type="ECO:0000313" key="17">
    <source>
        <dbReference type="Proteomes" id="UP000321857"/>
    </source>
</evidence>
<evidence type="ECO:0000256" key="13">
    <source>
        <dbReference type="ARBA" id="ARBA00023295"/>
    </source>
</evidence>
<keyword evidence="7" id="KW-0479">Metal-binding</keyword>
<dbReference type="SUPFAM" id="SSF48150">
    <property type="entry name" value="DNA-glycosylase"/>
    <property type="match status" value="1"/>
</dbReference>
<dbReference type="GO" id="GO:0034039">
    <property type="term" value="F:8-oxo-7,8-dihydroguanine DNA N-glycosylase activity"/>
    <property type="evidence" value="ECO:0007669"/>
    <property type="project" value="TreeGrafter"/>
</dbReference>
<keyword evidence="11" id="KW-0411">Iron-sulfur</keyword>
<gene>
    <name evidence="16" type="ORF">FMM02_04355</name>
</gene>
<keyword evidence="12" id="KW-0234">DNA repair</keyword>
<dbReference type="PANTHER" id="PTHR42944:SF1">
    <property type="entry name" value="ADENINE DNA GLYCOSYLASE"/>
    <property type="match status" value="1"/>
</dbReference>
<keyword evidence="9" id="KW-0378">Hydrolase</keyword>